<dbReference type="Proteomes" id="UP000769766">
    <property type="component" value="Unassembled WGS sequence"/>
</dbReference>
<proteinExistence type="predicted"/>
<protein>
    <recommendedName>
        <fullName evidence="4">Signal peptide prediction</fullName>
    </recommendedName>
</protein>
<evidence type="ECO:0000256" key="1">
    <source>
        <dbReference type="SAM" id="Phobius"/>
    </source>
</evidence>
<dbReference type="AlphaFoldDB" id="A0A932CNF1"/>
<evidence type="ECO:0000313" key="3">
    <source>
        <dbReference type="Proteomes" id="UP000769766"/>
    </source>
</evidence>
<sequence>MAQYLLYLWAFPATCLGLLFVPLALIGGGTARRIQGVLEIQGGLVQRLFRSRLPFPYRFMAITLGHVVLGLDQQCLDVTRAHERIHVRQFERWGPLMIPLYLLSSLLAYLRGRDPYRDNRFEREAYTQEGKKQGSGMRG</sequence>
<name>A0A932CNF1_UNCTE</name>
<evidence type="ECO:0008006" key="4">
    <source>
        <dbReference type="Google" id="ProtNLM"/>
    </source>
</evidence>
<comment type="caution">
    <text evidence="2">The sequence shown here is derived from an EMBL/GenBank/DDBJ whole genome shotgun (WGS) entry which is preliminary data.</text>
</comment>
<keyword evidence="1" id="KW-1133">Transmembrane helix</keyword>
<keyword evidence="1" id="KW-0472">Membrane</keyword>
<evidence type="ECO:0000313" key="2">
    <source>
        <dbReference type="EMBL" id="MBI2876324.1"/>
    </source>
</evidence>
<feature type="transmembrane region" description="Helical" evidence="1">
    <location>
        <begin position="93"/>
        <end position="110"/>
    </location>
</feature>
<organism evidence="2 3">
    <name type="scientific">Tectimicrobiota bacterium</name>
    <dbReference type="NCBI Taxonomy" id="2528274"/>
    <lineage>
        <taxon>Bacteria</taxon>
        <taxon>Pseudomonadati</taxon>
        <taxon>Nitrospinota/Tectimicrobiota group</taxon>
        <taxon>Candidatus Tectimicrobiota</taxon>
    </lineage>
</organism>
<dbReference type="EMBL" id="JACPRF010000171">
    <property type="protein sequence ID" value="MBI2876324.1"/>
    <property type="molecule type" value="Genomic_DNA"/>
</dbReference>
<gene>
    <name evidence="2" type="ORF">HYY20_05530</name>
</gene>
<feature type="transmembrane region" description="Helical" evidence="1">
    <location>
        <begin position="6"/>
        <end position="26"/>
    </location>
</feature>
<reference evidence="2" key="1">
    <citation type="submission" date="2020-07" db="EMBL/GenBank/DDBJ databases">
        <title>Huge and variable diversity of episymbiotic CPR bacteria and DPANN archaea in groundwater ecosystems.</title>
        <authorList>
            <person name="He C.Y."/>
            <person name="Keren R."/>
            <person name="Whittaker M."/>
            <person name="Farag I.F."/>
            <person name="Doudna J."/>
            <person name="Cate J.H.D."/>
            <person name="Banfield J.F."/>
        </authorList>
    </citation>
    <scope>NUCLEOTIDE SEQUENCE</scope>
    <source>
        <strain evidence="2">NC_groundwater_672_Ag_B-0.1um_62_36</strain>
    </source>
</reference>
<accession>A0A932CNF1</accession>
<keyword evidence="1" id="KW-0812">Transmembrane</keyword>